<dbReference type="AlphaFoldDB" id="A0A3S1AK54"/>
<evidence type="ECO:0000313" key="3">
    <source>
        <dbReference type="Proteomes" id="UP000271624"/>
    </source>
</evidence>
<dbReference type="RefSeq" id="WP_411675350.1">
    <property type="nucleotide sequence ID" value="NZ_RSCL01000015.1"/>
</dbReference>
<protein>
    <recommendedName>
        <fullName evidence="1">Molybdenum cofactor sulfurase middle domain-containing protein</fullName>
    </recommendedName>
</protein>
<reference evidence="2" key="2">
    <citation type="journal article" date="2019" name="Genome Biol. Evol.">
        <title>Day and night: Metabolic profiles and evolutionary relationships of six axenic non-marine cyanobacteria.</title>
        <authorList>
            <person name="Will S.E."/>
            <person name="Henke P."/>
            <person name="Boedeker C."/>
            <person name="Huang S."/>
            <person name="Brinkmann H."/>
            <person name="Rohde M."/>
            <person name="Jarek M."/>
            <person name="Friedl T."/>
            <person name="Seufert S."/>
            <person name="Schumacher M."/>
            <person name="Overmann J."/>
            <person name="Neumann-Schaal M."/>
            <person name="Petersen J."/>
        </authorList>
    </citation>
    <scope>NUCLEOTIDE SEQUENCE [LARGE SCALE GENOMIC DNA]</scope>
    <source>
        <strain evidence="2">PCC 7102</strain>
    </source>
</reference>
<dbReference type="Proteomes" id="UP000271624">
    <property type="component" value="Unassembled WGS sequence"/>
</dbReference>
<reference evidence="2" key="1">
    <citation type="submission" date="2018-12" db="EMBL/GenBank/DDBJ databases">
        <authorList>
            <person name="Will S."/>
            <person name="Neumann-Schaal M."/>
            <person name="Henke P."/>
        </authorList>
    </citation>
    <scope>NUCLEOTIDE SEQUENCE</scope>
    <source>
        <strain evidence="2">PCC 7102</strain>
    </source>
</reference>
<proteinExistence type="predicted"/>
<sequence length="65" mass="7542">MFFISFDKYTLLRTDVIPYVSRLFIYPIKSLDRVSVESINVLKSGALERDREFAIVDKLGNLVQT</sequence>
<evidence type="ECO:0000313" key="2">
    <source>
        <dbReference type="EMBL" id="RUT02824.1"/>
    </source>
</evidence>
<dbReference type="EMBL" id="RSCL01000015">
    <property type="protein sequence ID" value="RUT02824.1"/>
    <property type="molecule type" value="Genomic_DNA"/>
</dbReference>
<accession>A0A3S1AK54</accession>
<keyword evidence="3" id="KW-1185">Reference proteome</keyword>
<gene>
    <name evidence="2" type="ORF">DSM106972_057440</name>
</gene>
<name>A0A3S1AK54_9CYAN</name>
<comment type="caution">
    <text evidence="2">The sequence shown here is derived from an EMBL/GenBank/DDBJ whole genome shotgun (WGS) entry which is preliminary data.</text>
</comment>
<organism evidence="2 3">
    <name type="scientific">Dulcicalothrix desertica PCC 7102</name>
    <dbReference type="NCBI Taxonomy" id="232991"/>
    <lineage>
        <taxon>Bacteria</taxon>
        <taxon>Bacillati</taxon>
        <taxon>Cyanobacteriota</taxon>
        <taxon>Cyanophyceae</taxon>
        <taxon>Nostocales</taxon>
        <taxon>Calotrichaceae</taxon>
        <taxon>Dulcicalothrix</taxon>
    </lineage>
</organism>
<feature type="domain" description="Molybdenum cofactor sulfurase middle" evidence="1">
    <location>
        <begin position="19"/>
        <end position="63"/>
    </location>
</feature>
<evidence type="ECO:0000259" key="1">
    <source>
        <dbReference type="Pfam" id="PF03476"/>
    </source>
</evidence>
<dbReference type="Pfam" id="PF03476">
    <property type="entry name" value="MOSC_N"/>
    <property type="match status" value="1"/>
</dbReference>
<dbReference type="SUPFAM" id="SSF141673">
    <property type="entry name" value="MOSC N-terminal domain-like"/>
    <property type="match status" value="1"/>
</dbReference>
<dbReference type="InterPro" id="IPR005303">
    <property type="entry name" value="MOCOS_middle"/>
</dbReference>